<name>A0A1D2MEL3_ORCCI</name>
<organism evidence="7 8">
    <name type="scientific">Orchesella cincta</name>
    <name type="common">Springtail</name>
    <name type="synonym">Podura cincta</name>
    <dbReference type="NCBI Taxonomy" id="48709"/>
    <lineage>
        <taxon>Eukaryota</taxon>
        <taxon>Metazoa</taxon>
        <taxon>Ecdysozoa</taxon>
        <taxon>Arthropoda</taxon>
        <taxon>Hexapoda</taxon>
        <taxon>Collembola</taxon>
        <taxon>Entomobryomorpha</taxon>
        <taxon>Entomobryoidea</taxon>
        <taxon>Orchesellidae</taxon>
        <taxon>Orchesellinae</taxon>
        <taxon>Orchesella</taxon>
    </lineage>
</organism>
<evidence type="ECO:0000256" key="6">
    <source>
        <dbReference type="SAM" id="Phobius"/>
    </source>
</evidence>
<dbReference type="SUPFAM" id="SSF48652">
    <property type="entry name" value="Tetraspanin"/>
    <property type="match status" value="1"/>
</dbReference>
<feature type="transmembrane region" description="Helical" evidence="6">
    <location>
        <begin position="203"/>
        <end position="225"/>
    </location>
</feature>
<gene>
    <name evidence="7" type="ORF">Ocin01_15275</name>
</gene>
<proteinExistence type="predicted"/>
<evidence type="ECO:0000256" key="4">
    <source>
        <dbReference type="ARBA" id="ARBA00023136"/>
    </source>
</evidence>
<evidence type="ECO:0000256" key="3">
    <source>
        <dbReference type="ARBA" id="ARBA00022989"/>
    </source>
</evidence>
<sequence>MADFVSEIAIFHISLLMFVSVVYLSFWLYFFVVYEAIHTAQTVGYYILFGVCGTNLFVLGPLALCVLRKGITTKPTVFRAIICSYILLGLLSLCPTPLLSNFTDGESTKQYIHDFFIEYGRPPYLMDHIQKAHQCCGYFDYTDYYLRPLESKDTFNEPVPKSCCSELVEDCEKSPTIYKQGCFVHPGSNKPKGWAQPFQGTGFLSVLLIPLALPLFQLLPICFLHDAIQILSHKRTKQLQEIELQVIVGETQQQQSHLSRKNRTIRTSDNRHHIRHSAVSVDGGEVHDIGDAVSSIVGIRVETMAESNKPPATEDTVSDLQVQTSGNYQSEKRSSKNSNHTAARNSGAHPVTVVEKIIRKEDREPSTAAELYLNVPINNGNGGHNSRTELLRVPGPHDTPTSYVYHPPEQEDDRNHHHHFDERSNYERDHPHGLNHHHDHHGQGPHEHHHHHDNIHEHHHDNIHEHHHDNIHEHHHHDIHEHHVGPHAHLDHHHEHDHHHHYSGSALHHHHGHAHHNSHNHHDHSHEEDHHHHHH</sequence>
<protein>
    <submittedName>
        <fullName evidence="7">Uncharacterized protein</fullName>
    </submittedName>
</protein>
<dbReference type="InterPro" id="IPR018499">
    <property type="entry name" value="Tetraspanin/Peripherin"/>
</dbReference>
<comment type="subcellular location">
    <subcellularLocation>
        <location evidence="1">Membrane</location>
        <topology evidence="1">Multi-pass membrane protein</topology>
    </subcellularLocation>
</comment>
<keyword evidence="3 6" id="KW-1133">Transmembrane helix</keyword>
<evidence type="ECO:0000256" key="5">
    <source>
        <dbReference type="SAM" id="MobiDB-lite"/>
    </source>
</evidence>
<feature type="compositionally biased region" description="Basic residues" evidence="5">
    <location>
        <begin position="495"/>
        <end position="523"/>
    </location>
</feature>
<feature type="region of interest" description="Disordered" evidence="5">
    <location>
        <begin position="305"/>
        <end position="352"/>
    </location>
</feature>
<comment type="caution">
    <text evidence="7">The sequence shown here is derived from an EMBL/GenBank/DDBJ whole genome shotgun (WGS) entry which is preliminary data.</text>
</comment>
<feature type="compositionally biased region" description="Polar residues" evidence="5">
    <location>
        <begin position="318"/>
        <end position="329"/>
    </location>
</feature>
<dbReference type="InterPro" id="IPR008952">
    <property type="entry name" value="Tetraspanin_EC2_sf"/>
</dbReference>
<evidence type="ECO:0000256" key="2">
    <source>
        <dbReference type="ARBA" id="ARBA00022692"/>
    </source>
</evidence>
<dbReference type="GO" id="GO:0016020">
    <property type="term" value="C:membrane"/>
    <property type="evidence" value="ECO:0007669"/>
    <property type="project" value="UniProtKB-SubCell"/>
</dbReference>
<keyword evidence="4 6" id="KW-0472">Membrane</keyword>
<feature type="compositionally biased region" description="Basic and acidic residues" evidence="5">
    <location>
        <begin position="524"/>
        <end position="535"/>
    </location>
</feature>
<dbReference type="Pfam" id="PF00335">
    <property type="entry name" value="Tetraspanin"/>
    <property type="match status" value="1"/>
</dbReference>
<evidence type="ECO:0000313" key="7">
    <source>
        <dbReference type="EMBL" id="ODM91405.1"/>
    </source>
</evidence>
<accession>A0A1D2MEL3</accession>
<feature type="transmembrane region" description="Helical" evidence="6">
    <location>
        <begin position="43"/>
        <end position="65"/>
    </location>
</feature>
<feature type="compositionally biased region" description="Basic and acidic residues" evidence="5">
    <location>
        <begin position="413"/>
        <end position="432"/>
    </location>
</feature>
<dbReference type="CDD" id="cd03127">
    <property type="entry name" value="tetraspanin_LEL"/>
    <property type="match status" value="1"/>
</dbReference>
<feature type="region of interest" description="Disordered" evidence="5">
    <location>
        <begin position="489"/>
        <end position="535"/>
    </location>
</feature>
<evidence type="ECO:0000256" key="1">
    <source>
        <dbReference type="ARBA" id="ARBA00004141"/>
    </source>
</evidence>
<keyword evidence="8" id="KW-1185">Reference proteome</keyword>
<feature type="region of interest" description="Disordered" evidence="5">
    <location>
        <begin position="374"/>
        <end position="453"/>
    </location>
</feature>
<evidence type="ECO:0000313" key="8">
    <source>
        <dbReference type="Proteomes" id="UP000094527"/>
    </source>
</evidence>
<keyword evidence="2 6" id="KW-0812">Transmembrane</keyword>
<dbReference type="OrthoDB" id="10033535at2759"/>
<dbReference type="EMBL" id="LJIJ01001558">
    <property type="protein sequence ID" value="ODM91405.1"/>
    <property type="molecule type" value="Genomic_DNA"/>
</dbReference>
<reference evidence="7 8" key="1">
    <citation type="journal article" date="2016" name="Genome Biol. Evol.">
        <title>Gene Family Evolution Reflects Adaptation to Soil Environmental Stressors in the Genome of the Collembolan Orchesella cincta.</title>
        <authorList>
            <person name="Faddeeva-Vakhrusheva A."/>
            <person name="Derks M.F."/>
            <person name="Anvar S.Y."/>
            <person name="Agamennone V."/>
            <person name="Suring W."/>
            <person name="Smit S."/>
            <person name="van Straalen N.M."/>
            <person name="Roelofs D."/>
        </authorList>
    </citation>
    <scope>NUCLEOTIDE SEQUENCE [LARGE SCALE GENOMIC DNA]</scope>
    <source>
        <tissue evidence="7">Mixed pool</tissue>
    </source>
</reference>
<dbReference type="AlphaFoldDB" id="A0A1D2MEL3"/>
<feature type="region of interest" description="Disordered" evidence="5">
    <location>
        <begin position="253"/>
        <end position="272"/>
    </location>
</feature>
<feature type="transmembrane region" description="Helical" evidence="6">
    <location>
        <begin position="9"/>
        <end position="31"/>
    </location>
</feature>
<feature type="transmembrane region" description="Helical" evidence="6">
    <location>
        <begin position="77"/>
        <end position="99"/>
    </location>
</feature>
<dbReference type="Proteomes" id="UP000094527">
    <property type="component" value="Unassembled WGS sequence"/>
</dbReference>
<dbReference type="Gene3D" id="1.10.1450.10">
    <property type="entry name" value="Tetraspanin"/>
    <property type="match status" value="1"/>
</dbReference>